<name>A0A9D1D7S2_9FIRM</name>
<dbReference type="EC" id="4.1.1.23" evidence="7"/>
<dbReference type="EMBL" id="DVGD01000196">
    <property type="protein sequence ID" value="HIR09953.1"/>
    <property type="molecule type" value="Genomic_DNA"/>
</dbReference>
<dbReference type="InterPro" id="IPR001754">
    <property type="entry name" value="OMPdeCOase_dom"/>
</dbReference>
<keyword evidence="5 9" id="KW-0456">Lyase</keyword>
<evidence type="ECO:0000256" key="4">
    <source>
        <dbReference type="ARBA" id="ARBA00022975"/>
    </source>
</evidence>
<dbReference type="Pfam" id="PF00215">
    <property type="entry name" value="OMPdecase"/>
    <property type="match status" value="1"/>
</dbReference>
<reference evidence="9" key="1">
    <citation type="submission" date="2020-10" db="EMBL/GenBank/DDBJ databases">
        <authorList>
            <person name="Gilroy R."/>
        </authorList>
    </citation>
    <scope>NUCLEOTIDE SEQUENCE</scope>
    <source>
        <strain evidence="9">ChiHjej9B8-7071</strain>
    </source>
</reference>
<dbReference type="InterPro" id="IPR013785">
    <property type="entry name" value="Aldolase_TIM"/>
</dbReference>
<evidence type="ECO:0000313" key="10">
    <source>
        <dbReference type="Proteomes" id="UP000824258"/>
    </source>
</evidence>
<dbReference type="InterPro" id="IPR011060">
    <property type="entry name" value="RibuloseP-bd_barrel"/>
</dbReference>
<dbReference type="GO" id="GO:0004590">
    <property type="term" value="F:orotidine-5'-phosphate decarboxylase activity"/>
    <property type="evidence" value="ECO:0007669"/>
    <property type="project" value="UniProtKB-UniRule"/>
</dbReference>
<keyword evidence="4" id="KW-0665">Pyrimidine biosynthesis</keyword>
<comment type="pathway">
    <text evidence="1">Pyrimidine metabolism; UMP biosynthesis via de novo pathway; UMP from orotate: step 2/2.</text>
</comment>
<comment type="catalytic activity">
    <reaction evidence="6">
        <text>orotidine 5'-phosphate + H(+) = UMP + CO2</text>
        <dbReference type="Rhea" id="RHEA:11596"/>
        <dbReference type="ChEBI" id="CHEBI:15378"/>
        <dbReference type="ChEBI" id="CHEBI:16526"/>
        <dbReference type="ChEBI" id="CHEBI:57538"/>
        <dbReference type="ChEBI" id="CHEBI:57865"/>
        <dbReference type="EC" id="4.1.1.23"/>
    </reaction>
</comment>
<evidence type="ECO:0000256" key="5">
    <source>
        <dbReference type="ARBA" id="ARBA00023239"/>
    </source>
</evidence>
<dbReference type="PANTHER" id="PTHR43375:SF1">
    <property type="entry name" value="OROTIDINE 5'-PHOSPHATE DECARBOXYLASE"/>
    <property type="match status" value="1"/>
</dbReference>
<dbReference type="GO" id="GO:0009220">
    <property type="term" value="P:pyrimidine ribonucleotide biosynthetic process"/>
    <property type="evidence" value="ECO:0007669"/>
    <property type="project" value="UniProtKB-UniRule"/>
</dbReference>
<evidence type="ECO:0000256" key="2">
    <source>
        <dbReference type="ARBA" id="ARBA00008847"/>
    </source>
</evidence>
<dbReference type="InterPro" id="IPR011995">
    <property type="entry name" value="OMPdecase_type-2"/>
</dbReference>
<protein>
    <recommendedName>
        <fullName evidence="7">Orotidine-5'-phosphate decarboxylase</fullName>
        <ecNumber evidence="7">4.1.1.23</ecNumber>
    </recommendedName>
</protein>
<evidence type="ECO:0000259" key="8">
    <source>
        <dbReference type="SMART" id="SM00934"/>
    </source>
</evidence>
<dbReference type="GO" id="GO:0006207">
    <property type="term" value="P:'de novo' pyrimidine nucleobase biosynthetic process"/>
    <property type="evidence" value="ECO:0007669"/>
    <property type="project" value="InterPro"/>
</dbReference>
<feature type="domain" description="Orotidine 5'-phosphate decarboxylase" evidence="8">
    <location>
        <begin position="16"/>
        <end position="284"/>
    </location>
</feature>
<dbReference type="Proteomes" id="UP000824258">
    <property type="component" value="Unassembled WGS sequence"/>
</dbReference>
<evidence type="ECO:0000313" key="9">
    <source>
        <dbReference type="EMBL" id="HIR09953.1"/>
    </source>
</evidence>
<evidence type="ECO:0000256" key="3">
    <source>
        <dbReference type="ARBA" id="ARBA00022793"/>
    </source>
</evidence>
<evidence type="ECO:0000256" key="1">
    <source>
        <dbReference type="ARBA" id="ARBA00004861"/>
    </source>
</evidence>
<evidence type="ECO:0000256" key="7">
    <source>
        <dbReference type="NCBIfam" id="TIGR02127"/>
    </source>
</evidence>
<dbReference type="PANTHER" id="PTHR43375">
    <property type="entry name" value="OROTIDINE 5'-PHOSPHATE DECARBOXYLASE"/>
    <property type="match status" value="1"/>
</dbReference>
<dbReference type="NCBIfam" id="TIGR02127">
    <property type="entry name" value="pyrF_sub2"/>
    <property type="match status" value="1"/>
</dbReference>
<organism evidence="9 10">
    <name type="scientific">Candidatus Avoscillospira stercoripullorum</name>
    <dbReference type="NCBI Taxonomy" id="2840709"/>
    <lineage>
        <taxon>Bacteria</taxon>
        <taxon>Bacillati</taxon>
        <taxon>Bacillota</taxon>
        <taxon>Clostridia</taxon>
        <taxon>Eubacteriales</taxon>
        <taxon>Oscillospiraceae</taxon>
        <taxon>Oscillospiraceae incertae sedis</taxon>
        <taxon>Candidatus Avoscillospira</taxon>
    </lineage>
</organism>
<reference evidence="9" key="2">
    <citation type="journal article" date="2021" name="PeerJ">
        <title>Extensive microbial diversity within the chicken gut microbiome revealed by metagenomics and culture.</title>
        <authorList>
            <person name="Gilroy R."/>
            <person name="Ravi A."/>
            <person name="Getino M."/>
            <person name="Pursley I."/>
            <person name="Horton D.L."/>
            <person name="Alikhan N.F."/>
            <person name="Baker D."/>
            <person name="Gharbi K."/>
            <person name="Hall N."/>
            <person name="Watson M."/>
            <person name="Adriaenssens E.M."/>
            <person name="Foster-Nyarko E."/>
            <person name="Jarju S."/>
            <person name="Secka A."/>
            <person name="Antonio M."/>
            <person name="Oren A."/>
            <person name="Chaudhuri R.R."/>
            <person name="La Ragione R."/>
            <person name="Hildebrand F."/>
            <person name="Pallen M.J."/>
        </authorList>
    </citation>
    <scope>NUCLEOTIDE SEQUENCE</scope>
    <source>
        <strain evidence="9">ChiHjej9B8-7071</strain>
    </source>
</reference>
<proteinExistence type="inferred from homology"/>
<sequence>MSIDRLQQCIRDKKNPSMVSLDPVADRLPPQLIEQAVAERGETLAALALAYENFSRGILEALQDIVPAVKVQQACYAALGSAGMEALEKTLGYARELGYYVLLDTSAAAAPATGEALAKSCFGGFTLGEKHLEPPLACDGLGILAYQGSDGTKPLLPYLAQDKSLFLLARSANKSAREVQDLISGDRVVYQVMMDLAMRWCGEKFGKSGYMGIGVVISGTQPDFLKRFRRKYDRLFFLVPGYGSWGAYGKDVQHAFDLAGHGAVICAGRSILYAYEKSGDAAAYREKAREAAEKMRNNILQYVQVI</sequence>
<dbReference type="SMART" id="SM00934">
    <property type="entry name" value="OMPdecase"/>
    <property type="match status" value="1"/>
</dbReference>
<dbReference type="SUPFAM" id="SSF51366">
    <property type="entry name" value="Ribulose-phoshate binding barrel"/>
    <property type="match status" value="1"/>
</dbReference>
<dbReference type="AlphaFoldDB" id="A0A9D1D7S2"/>
<keyword evidence="3" id="KW-0210">Decarboxylase</keyword>
<accession>A0A9D1D7S2</accession>
<gene>
    <name evidence="9" type="primary">pyrF</name>
    <name evidence="9" type="ORF">IAA70_06090</name>
</gene>
<evidence type="ECO:0000256" key="6">
    <source>
        <dbReference type="ARBA" id="ARBA00049157"/>
    </source>
</evidence>
<dbReference type="Gene3D" id="3.20.20.70">
    <property type="entry name" value="Aldolase class I"/>
    <property type="match status" value="1"/>
</dbReference>
<comment type="similarity">
    <text evidence="2">Belongs to the OMP decarboxylase family. Type 2 subfamily.</text>
</comment>
<comment type="caution">
    <text evidence="9">The sequence shown here is derived from an EMBL/GenBank/DDBJ whole genome shotgun (WGS) entry which is preliminary data.</text>
</comment>